<dbReference type="InParanoid" id="H2ASI1"/>
<dbReference type="GeneID" id="13885250"/>
<dbReference type="eggNOG" id="ENOG502S125">
    <property type="taxonomic scope" value="Eukaryota"/>
</dbReference>
<sequence length="236" mass="27687">MSGTNDRRRVVDDQYDELLKTDKQLQFAFKSIENYYNAKDTDLVKDALILDLKDSTSNIRRHIVNVDDISRINYEMIKNAPGNLVASEHENDVDIDLLKTKMFKNNLYELNDTYLNLINWKNSIREEQSNENDDNLNTDLPSLNDQIEYLYQIQEKLLKQYNSMINNEKKWFTLRELLLDANIELDLFSTNESNPKFIKINLGDKNLQNSQSFANTLAFNRPKRQKLNNGKPSNIL</sequence>
<reference evidence="1 2" key="1">
    <citation type="journal article" date="2011" name="Proc. Natl. Acad. Sci. U.S.A.">
        <title>Evolutionary erosion of yeast sex chromosomes by mating-type switching accidents.</title>
        <authorList>
            <person name="Gordon J.L."/>
            <person name="Armisen D."/>
            <person name="Proux-Wera E."/>
            <person name="Oheigeartaigh S.S."/>
            <person name="Byrne K.P."/>
            <person name="Wolfe K.H."/>
        </authorList>
    </citation>
    <scope>NUCLEOTIDE SEQUENCE [LARGE SCALE GENOMIC DNA]</scope>
    <source>
        <strain evidence="2">ATCC 22294 / BCRC 22015 / CBS 2517 / CECT 1963 / NBRC 1671 / NRRL Y-8276</strain>
    </source>
</reference>
<dbReference type="Proteomes" id="UP000005220">
    <property type="component" value="Chromosome 3"/>
</dbReference>
<dbReference type="FunCoup" id="H2ASI1">
    <property type="interactions" value="198"/>
</dbReference>
<dbReference type="KEGG" id="kaf:KAFR_0C03390"/>
<keyword evidence="2" id="KW-1185">Reference proteome</keyword>
<name>H2ASI1_KAZAF</name>
<dbReference type="STRING" id="1071382.H2ASI1"/>
<dbReference type="AlphaFoldDB" id="H2ASI1"/>
<protein>
    <submittedName>
        <fullName evidence="1">Uncharacterized protein</fullName>
    </submittedName>
</protein>
<dbReference type="RefSeq" id="XP_003956466.1">
    <property type="nucleotide sequence ID" value="XM_003956417.1"/>
</dbReference>
<organism evidence="1 2">
    <name type="scientific">Kazachstania africana (strain ATCC 22294 / BCRC 22015 / CBS 2517 / CECT 1963 / NBRC 1671 / NRRL Y-8276)</name>
    <name type="common">Yeast</name>
    <name type="synonym">Kluyveromyces africanus</name>
    <dbReference type="NCBI Taxonomy" id="1071382"/>
    <lineage>
        <taxon>Eukaryota</taxon>
        <taxon>Fungi</taxon>
        <taxon>Dikarya</taxon>
        <taxon>Ascomycota</taxon>
        <taxon>Saccharomycotina</taxon>
        <taxon>Saccharomycetes</taxon>
        <taxon>Saccharomycetales</taxon>
        <taxon>Saccharomycetaceae</taxon>
        <taxon>Kazachstania</taxon>
    </lineage>
</organism>
<dbReference type="GO" id="GO:0000722">
    <property type="term" value="P:telomere maintenance via recombination"/>
    <property type="evidence" value="ECO:0007669"/>
    <property type="project" value="EnsemblFungi"/>
</dbReference>
<proteinExistence type="predicted"/>
<evidence type="ECO:0000313" key="1">
    <source>
        <dbReference type="EMBL" id="CCF57331.1"/>
    </source>
</evidence>
<dbReference type="GO" id="GO:0031011">
    <property type="term" value="C:Ino80 complex"/>
    <property type="evidence" value="ECO:0007669"/>
    <property type="project" value="EnsemblFungi"/>
</dbReference>
<dbReference type="GO" id="GO:0000781">
    <property type="term" value="C:chromosome, telomeric region"/>
    <property type="evidence" value="ECO:0007669"/>
    <property type="project" value="GOC"/>
</dbReference>
<accession>H2ASI1</accession>
<dbReference type="HOGENOM" id="CLU_105947_0_0_1"/>
<dbReference type="GO" id="GO:0031509">
    <property type="term" value="P:subtelomeric heterochromatin formation"/>
    <property type="evidence" value="ECO:0007669"/>
    <property type="project" value="EnsemblFungi"/>
</dbReference>
<evidence type="ECO:0000313" key="2">
    <source>
        <dbReference type="Proteomes" id="UP000005220"/>
    </source>
</evidence>
<gene>
    <name evidence="1" type="primary">KAFR0C03390</name>
    <name evidence="1" type="ORF">KAFR_0C03390</name>
</gene>
<dbReference type="EMBL" id="HE650823">
    <property type="protein sequence ID" value="CCF57331.1"/>
    <property type="molecule type" value="Genomic_DNA"/>
</dbReference>
<dbReference type="OrthoDB" id="4063618at2759"/>